<evidence type="ECO:0000313" key="2">
    <source>
        <dbReference type="Proteomes" id="UP000887013"/>
    </source>
</evidence>
<keyword evidence="2" id="KW-1185">Reference proteome</keyword>
<comment type="caution">
    <text evidence="1">The sequence shown here is derived from an EMBL/GenBank/DDBJ whole genome shotgun (WGS) entry which is preliminary data.</text>
</comment>
<name>A0A8X6PCU9_NEPPI</name>
<dbReference type="EMBL" id="BMAW01067724">
    <property type="protein sequence ID" value="GFT61165.1"/>
    <property type="molecule type" value="Genomic_DNA"/>
</dbReference>
<reference evidence="1" key="1">
    <citation type="submission" date="2020-08" db="EMBL/GenBank/DDBJ databases">
        <title>Multicomponent nature underlies the extraordinary mechanical properties of spider dragline silk.</title>
        <authorList>
            <person name="Kono N."/>
            <person name="Nakamura H."/>
            <person name="Mori M."/>
            <person name="Yoshida Y."/>
            <person name="Ohtoshi R."/>
            <person name="Malay A.D."/>
            <person name="Moran D.A.P."/>
            <person name="Tomita M."/>
            <person name="Numata K."/>
            <person name="Arakawa K."/>
        </authorList>
    </citation>
    <scope>NUCLEOTIDE SEQUENCE</scope>
</reference>
<gene>
    <name evidence="1" type="ORF">NPIL_597921</name>
</gene>
<dbReference type="AlphaFoldDB" id="A0A8X6PCU9"/>
<sequence>MSNRPRYHMFLDISPQHISGTAAGGYIPQRFSMYSLPTAVCGRFLSFHLSLVLIFVFHSPSFPGRLTTLDRNCLVCSYSQVHAFCIRTYLLIVCLRELHSEVSDPASTASTSC</sequence>
<evidence type="ECO:0000313" key="1">
    <source>
        <dbReference type="EMBL" id="GFT61165.1"/>
    </source>
</evidence>
<protein>
    <submittedName>
        <fullName evidence="1">Uncharacterized protein</fullName>
    </submittedName>
</protein>
<organism evidence="1 2">
    <name type="scientific">Nephila pilipes</name>
    <name type="common">Giant wood spider</name>
    <name type="synonym">Nephila maculata</name>
    <dbReference type="NCBI Taxonomy" id="299642"/>
    <lineage>
        <taxon>Eukaryota</taxon>
        <taxon>Metazoa</taxon>
        <taxon>Ecdysozoa</taxon>
        <taxon>Arthropoda</taxon>
        <taxon>Chelicerata</taxon>
        <taxon>Arachnida</taxon>
        <taxon>Araneae</taxon>
        <taxon>Araneomorphae</taxon>
        <taxon>Entelegynae</taxon>
        <taxon>Araneoidea</taxon>
        <taxon>Nephilidae</taxon>
        <taxon>Nephila</taxon>
    </lineage>
</organism>
<proteinExistence type="predicted"/>
<dbReference type="Proteomes" id="UP000887013">
    <property type="component" value="Unassembled WGS sequence"/>
</dbReference>
<accession>A0A8X6PCU9</accession>